<reference evidence="10 11" key="1">
    <citation type="submission" date="2018-01" db="EMBL/GenBank/DDBJ databases">
        <title>Arthrobacter sp. nov., from glaciers in China.</title>
        <authorList>
            <person name="Liu Q."/>
            <person name="Xin Y.-H."/>
        </authorList>
    </citation>
    <scope>NUCLEOTIDE SEQUENCE [LARGE SCALE GENOMIC DNA]</scope>
    <source>
        <strain evidence="10 11">HLT2-12-2</strain>
    </source>
</reference>
<gene>
    <name evidence="10" type="ORF">CVS27_08430</name>
</gene>
<evidence type="ECO:0000313" key="10">
    <source>
        <dbReference type="EMBL" id="POH73930.1"/>
    </source>
</evidence>
<keyword evidence="6 8" id="KW-1133">Transmembrane helix</keyword>
<keyword evidence="7 8" id="KW-0472">Membrane</keyword>
<comment type="subcellular location">
    <subcellularLocation>
        <location evidence="1">Membrane</location>
        <topology evidence="1">Multi-pass membrane protein</topology>
    </subcellularLocation>
</comment>
<dbReference type="InterPro" id="IPR004840">
    <property type="entry name" value="Amino_acid_permease_CS"/>
</dbReference>
<organism evidence="10 11">
    <name type="scientific">Arthrobacter glacialis</name>
    <dbReference type="NCBI Taxonomy" id="1664"/>
    <lineage>
        <taxon>Bacteria</taxon>
        <taxon>Bacillati</taxon>
        <taxon>Actinomycetota</taxon>
        <taxon>Actinomycetes</taxon>
        <taxon>Micrococcales</taxon>
        <taxon>Micrococcaceae</taxon>
        <taxon>Arthrobacter</taxon>
    </lineage>
</organism>
<dbReference type="InterPro" id="IPR004841">
    <property type="entry name" value="AA-permease/SLC12A_dom"/>
</dbReference>
<feature type="transmembrane region" description="Helical" evidence="8">
    <location>
        <begin position="271"/>
        <end position="297"/>
    </location>
</feature>
<evidence type="ECO:0000256" key="5">
    <source>
        <dbReference type="ARBA" id="ARBA00022970"/>
    </source>
</evidence>
<sequence length="470" mass="49834">MQAEQQLSKTLKPRHLSMIAIAGVIGAGLFVGSGAAIQQAGPGILVAYAAAGLVVILVMRMLGEMAAAHPETGSFSTYADKALGRWAGFSIGWLYAWFWIIVLGVEATAGAAIMHRWVPGVDQWQWALVLMVLLTLTNVASVKSYGEFEFWFASVKVAAIIVFLLLGVTAILGFLPGVDAPGLANLTGNGGFFPNGPGAVLAGVLVVVFSFFGAEIATIAAGESENPVDAVKKAVKSTVWRILVFYIGSVAIVVTLLPWNDASVAKSPYVAVIELFGIPGAGTIMDVVVLTSVLSCLNSGLYTASRMLFSLSTRGDAPKSWRKISKRGVPVSAVLASTVVGFVTVGLNYLSPDKVFLFMVNTSGAIALFVWLVIATSQLILRRRMGAAARELELKMWFFPYLTWLSIAAIMALIVGMIIVPQTREALLLSVALAALVVAIGVFRYRKGGVKRPGAEVLEAEPGDKVSSRP</sequence>
<feature type="transmembrane region" description="Helical" evidence="8">
    <location>
        <begin position="198"/>
        <end position="221"/>
    </location>
</feature>
<keyword evidence="11" id="KW-1185">Reference proteome</keyword>
<comment type="caution">
    <text evidence="10">The sequence shown here is derived from an EMBL/GenBank/DDBJ whole genome shotgun (WGS) entry which is preliminary data.</text>
</comment>
<feature type="transmembrane region" description="Helical" evidence="8">
    <location>
        <begin position="83"/>
        <end position="104"/>
    </location>
</feature>
<feature type="transmembrane region" description="Helical" evidence="8">
    <location>
        <begin position="43"/>
        <end position="62"/>
    </location>
</feature>
<dbReference type="PIRSF" id="PIRSF006060">
    <property type="entry name" value="AA_transporter"/>
    <property type="match status" value="1"/>
</dbReference>
<feature type="transmembrane region" description="Helical" evidence="8">
    <location>
        <begin position="124"/>
        <end position="145"/>
    </location>
</feature>
<dbReference type="Proteomes" id="UP000237061">
    <property type="component" value="Unassembled WGS sequence"/>
</dbReference>
<evidence type="ECO:0000256" key="6">
    <source>
        <dbReference type="ARBA" id="ARBA00022989"/>
    </source>
</evidence>
<feature type="transmembrane region" description="Helical" evidence="8">
    <location>
        <begin position="401"/>
        <end position="420"/>
    </location>
</feature>
<dbReference type="PANTHER" id="PTHR43495:SF5">
    <property type="entry name" value="GAMMA-AMINOBUTYRIC ACID PERMEASE"/>
    <property type="match status" value="1"/>
</dbReference>
<dbReference type="GO" id="GO:0006865">
    <property type="term" value="P:amino acid transport"/>
    <property type="evidence" value="ECO:0007669"/>
    <property type="project" value="UniProtKB-KW"/>
</dbReference>
<name>A0A2S3ZXK4_ARTGL</name>
<evidence type="ECO:0000256" key="7">
    <source>
        <dbReference type="ARBA" id="ARBA00023136"/>
    </source>
</evidence>
<keyword evidence="5" id="KW-0029">Amino-acid transport</keyword>
<feature type="transmembrane region" description="Helical" evidence="8">
    <location>
        <begin position="242"/>
        <end position="259"/>
    </location>
</feature>
<feature type="transmembrane region" description="Helical" evidence="8">
    <location>
        <begin position="426"/>
        <end position="443"/>
    </location>
</feature>
<evidence type="ECO:0000259" key="9">
    <source>
        <dbReference type="Pfam" id="PF00324"/>
    </source>
</evidence>
<proteinExistence type="inferred from homology"/>
<evidence type="ECO:0000256" key="8">
    <source>
        <dbReference type="SAM" id="Phobius"/>
    </source>
</evidence>
<feature type="transmembrane region" description="Helical" evidence="8">
    <location>
        <begin position="356"/>
        <end position="381"/>
    </location>
</feature>
<comment type="similarity">
    <text evidence="2">Belongs to the amino acid-polyamine-organocation (APC) superfamily. Amino acid transporter (AAT) (TC 2.A.3.1) family.</text>
</comment>
<dbReference type="PANTHER" id="PTHR43495">
    <property type="entry name" value="GABA PERMEASE"/>
    <property type="match status" value="1"/>
</dbReference>
<dbReference type="EMBL" id="PPXC01000005">
    <property type="protein sequence ID" value="POH73930.1"/>
    <property type="molecule type" value="Genomic_DNA"/>
</dbReference>
<keyword evidence="4 8" id="KW-0812">Transmembrane</keyword>
<feature type="transmembrane region" description="Helical" evidence="8">
    <location>
        <begin position="16"/>
        <end position="37"/>
    </location>
</feature>
<dbReference type="PROSITE" id="PS00218">
    <property type="entry name" value="AMINO_ACID_PERMEASE_1"/>
    <property type="match status" value="1"/>
</dbReference>
<evidence type="ECO:0000256" key="2">
    <source>
        <dbReference type="ARBA" id="ARBA00008583"/>
    </source>
</evidence>
<feature type="transmembrane region" description="Helical" evidence="8">
    <location>
        <begin position="329"/>
        <end position="350"/>
    </location>
</feature>
<evidence type="ECO:0000256" key="3">
    <source>
        <dbReference type="ARBA" id="ARBA00022448"/>
    </source>
</evidence>
<dbReference type="Pfam" id="PF00324">
    <property type="entry name" value="AA_permease"/>
    <property type="match status" value="1"/>
</dbReference>
<dbReference type="FunFam" id="1.20.1740.10:FF:000001">
    <property type="entry name" value="Amino acid permease"/>
    <property type="match status" value="1"/>
</dbReference>
<accession>A0A2S3ZXK4</accession>
<keyword evidence="3" id="KW-0813">Transport</keyword>
<dbReference type="GO" id="GO:0016020">
    <property type="term" value="C:membrane"/>
    <property type="evidence" value="ECO:0007669"/>
    <property type="project" value="UniProtKB-SubCell"/>
</dbReference>
<evidence type="ECO:0000256" key="4">
    <source>
        <dbReference type="ARBA" id="ARBA00022692"/>
    </source>
</evidence>
<feature type="domain" description="Amino acid permease/ SLC12A" evidence="9">
    <location>
        <begin position="15"/>
        <end position="437"/>
    </location>
</feature>
<feature type="transmembrane region" description="Helical" evidence="8">
    <location>
        <begin position="157"/>
        <end position="178"/>
    </location>
</feature>
<dbReference type="RefSeq" id="WP_103465285.1">
    <property type="nucleotide sequence ID" value="NZ_PPXC01000005.1"/>
</dbReference>
<dbReference type="GO" id="GO:0055085">
    <property type="term" value="P:transmembrane transport"/>
    <property type="evidence" value="ECO:0007669"/>
    <property type="project" value="InterPro"/>
</dbReference>
<evidence type="ECO:0000313" key="11">
    <source>
        <dbReference type="Proteomes" id="UP000237061"/>
    </source>
</evidence>
<protein>
    <submittedName>
        <fullName evidence="10">Amino acid transporter</fullName>
    </submittedName>
</protein>
<evidence type="ECO:0000256" key="1">
    <source>
        <dbReference type="ARBA" id="ARBA00004141"/>
    </source>
</evidence>
<dbReference type="Gene3D" id="1.20.1740.10">
    <property type="entry name" value="Amino acid/polyamine transporter I"/>
    <property type="match status" value="1"/>
</dbReference>
<dbReference type="AlphaFoldDB" id="A0A2S3ZXK4"/>